<dbReference type="Pfam" id="PF13361">
    <property type="entry name" value="UvrD_C"/>
    <property type="match status" value="1"/>
</dbReference>
<evidence type="ECO:0000259" key="12">
    <source>
        <dbReference type="PROSITE" id="PS51198"/>
    </source>
</evidence>
<dbReference type="Pfam" id="PF00580">
    <property type="entry name" value="UvrD-helicase"/>
    <property type="match status" value="1"/>
</dbReference>
<evidence type="ECO:0000313" key="15">
    <source>
        <dbReference type="EMBL" id="PLR98034.1"/>
    </source>
</evidence>
<dbReference type="AlphaFoldDB" id="A0A2N5GKR4"/>
<evidence type="ECO:0000256" key="6">
    <source>
        <dbReference type="ARBA" id="ARBA00023125"/>
    </source>
</evidence>
<dbReference type="CDD" id="cd17932">
    <property type="entry name" value="DEXQc_UvrD"/>
    <property type="match status" value="1"/>
</dbReference>
<dbReference type="GO" id="GO:0000725">
    <property type="term" value="P:recombinational repair"/>
    <property type="evidence" value="ECO:0007669"/>
    <property type="project" value="TreeGrafter"/>
</dbReference>
<evidence type="ECO:0000259" key="13">
    <source>
        <dbReference type="PROSITE" id="PS51217"/>
    </source>
</evidence>
<accession>A0A2N5GKR4</accession>
<dbReference type="GO" id="GO:0043138">
    <property type="term" value="F:3'-5' DNA helicase activity"/>
    <property type="evidence" value="ECO:0007669"/>
    <property type="project" value="UniProtKB-EC"/>
</dbReference>
<dbReference type="OrthoDB" id="9810135at2"/>
<evidence type="ECO:0000256" key="10">
    <source>
        <dbReference type="ARBA" id="ARBA00048988"/>
    </source>
</evidence>
<organism evidence="14 16">
    <name type="scientific">Bacillus canaveralius</name>
    <dbReference type="NCBI Taxonomy" id="1403243"/>
    <lineage>
        <taxon>Bacteria</taxon>
        <taxon>Bacillati</taxon>
        <taxon>Bacillota</taxon>
        <taxon>Bacilli</taxon>
        <taxon>Bacillales</taxon>
        <taxon>Bacillaceae</taxon>
        <taxon>Bacillus</taxon>
    </lineage>
</organism>
<dbReference type="PROSITE" id="PS51217">
    <property type="entry name" value="UVRD_HELICASE_CTER"/>
    <property type="match status" value="1"/>
</dbReference>
<proteinExistence type="inferred from homology"/>
<dbReference type="GO" id="GO:0003677">
    <property type="term" value="F:DNA binding"/>
    <property type="evidence" value="ECO:0007669"/>
    <property type="project" value="UniProtKB-KW"/>
</dbReference>
<name>A0A2N5GKR4_9BACI</name>
<reference evidence="15 17" key="2">
    <citation type="submission" date="2017-12" db="EMBL/GenBank/DDBJ databases">
        <title>Comparative Functional Genomics of Dry Heat Resistant strains isolated from the Viking Spacecraft.</title>
        <authorList>
            <person name="Seuylemezian A."/>
            <person name="Cooper K."/>
            <person name="Vaishampayan P."/>
        </authorList>
    </citation>
    <scope>NUCLEOTIDE SEQUENCE [LARGE SCALE GENOMIC DNA]</scope>
    <source>
        <strain evidence="15 17">ATCC 29669</strain>
    </source>
</reference>
<dbReference type="Gene3D" id="3.40.50.300">
    <property type="entry name" value="P-loop containing nucleotide triphosphate hydrolases"/>
    <property type="match status" value="2"/>
</dbReference>
<keyword evidence="3 11" id="KW-0378">Hydrolase</keyword>
<dbReference type="Gene3D" id="1.10.486.10">
    <property type="entry name" value="PCRA, domain 4"/>
    <property type="match status" value="1"/>
</dbReference>
<dbReference type="RefSeq" id="WP_101577776.1">
    <property type="nucleotide sequence ID" value="NZ_PGVA01000028.1"/>
</dbReference>
<evidence type="ECO:0000256" key="9">
    <source>
        <dbReference type="ARBA" id="ARBA00034808"/>
    </source>
</evidence>
<feature type="binding site" evidence="11">
    <location>
        <begin position="162"/>
        <end position="169"/>
    </location>
    <ligand>
        <name>ATP</name>
        <dbReference type="ChEBI" id="CHEBI:30616"/>
    </ligand>
</feature>
<dbReference type="EC" id="5.6.2.4" evidence="9"/>
<comment type="catalytic activity">
    <reaction evidence="8">
        <text>Couples ATP hydrolysis with the unwinding of duplex DNA by translocating in the 3'-5' direction.</text>
        <dbReference type="EC" id="5.6.2.4"/>
    </reaction>
</comment>
<protein>
    <recommendedName>
        <fullName evidence="9">DNA 3'-5' helicase</fullName>
        <ecNumber evidence="9">5.6.2.4</ecNumber>
    </recommendedName>
</protein>
<evidence type="ECO:0000256" key="2">
    <source>
        <dbReference type="ARBA" id="ARBA00022741"/>
    </source>
</evidence>
<dbReference type="EMBL" id="PGVA01000028">
    <property type="protein sequence ID" value="PLR82060.1"/>
    <property type="molecule type" value="Genomic_DNA"/>
</dbReference>
<feature type="domain" description="UvrD-like helicase C-terminal" evidence="13">
    <location>
        <begin position="421"/>
        <end position="688"/>
    </location>
</feature>
<keyword evidence="2 11" id="KW-0547">Nucleotide-binding</keyword>
<dbReference type="Gene3D" id="1.10.10.160">
    <property type="match status" value="1"/>
</dbReference>
<dbReference type="InterPro" id="IPR013986">
    <property type="entry name" value="DExx_box_DNA_helicase_dom_sf"/>
</dbReference>
<dbReference type="EMBL" id="PGVD01000025">
    <property type="protein sequence ID" value="PLR98034.1"/>
    <property type="molecule type" value="Genomic_DNA"/>
</dbReference>
<sequence>MQTAVYQGKPLHLKTESLENFQKLYDKGKKGELTCPTCGETVRFHFSIENEPSFRHTNMYKQDCPESPTIAEALTDYKTPEYIDKNGFRIPKARQIQTVAVSRSTYKPIKRIASSSPFLRSQPGQPLETKGYFHQLQQSGIGLDLNQMEAAAHTDGALLVLAGAGSGKTRVLTARTAYLINEKNIDPKNIMLVTFTAKAAAEMKTRLSRYPATGPDKTRQLVAGTFHSIFYRILSFHDPASWSSEKLLKQTWRKEQIVKEAGKALGLDDKEFAFDLALLQISYWKNSLLSPSQVKPDTEWEEKTVFLFNAYEKSKQSQSLFDFDDMLVGCYHLFLDSPDILGMYQNRFQYFLIDEFQDINKVQYELIKLLSASTKNVCAVGDDDQSIYAFRGSNPAYLLEFEKDFPDAKIVVLSENYRSNHEIVSTANRVISENKQRRPKEMKAQFCENHSPVLFYPFDEEQEATMIVTDIQEKIAAGADPGDFAILFRTHTASRAVFERLAHSSLPFKVDNEAESFYDRFIIKGMLAFLKLSLNEDDQSALQPILPALFMKQAVIRDVKANSILNDCSLLEALSRVKTGFAFQERKLKKLVPVVRSLSALSPLTAIETVEKELGYQEFVKKRGNEGNSTEKGSDDLRDLKVAARNFTNIREFIEHAEHMMAMMKEVKAIGRQLEKAITLSTIHKAKGLEYDTVYLLGAVDGSMPHDHALEAFRIGNSGPLEEERRLLYVAITRAKDQLYISVPEQRRGKIAQQTRFLTPLLRNRK</sequence>
<dbReference type="InterPro" id="IPR027417">
    <property type="entry name" value="P-loop_NTPase"/>
</dbReference>
<dbReference type="Proteomes" id="UP000234951">
    <property type="component" value="Unassembled WGS sequence"/>
</dbReference>
<dbReference type="SUPFAM" id="SSF52540">
    <property type="entry name" value="P-loop containing nucleoside triphosphate hydrolases"/>
    <property type="match status" value="1"/>
</dbReference>
<comment type="caution">
    <text evidence="14">The sequence shown here is derived from an EMBL/GenBank/DDBJ whole genome shotgun (WGS) entry which is preliminary data.</text>
</comment>
<evidence type="ECO:0000256" key="11">
    <source>
        <dbReference type="PROSITE-ProRule" id="PRU00560"/>
    </source>
</evidence>
<evidence type="ECO:0000256" key="7">
    <source>
        <dbReference type="ARBA" id="ARBA00023235"/>
    </source>
</evidence>
<keyword evidence="17" id="KW-1185">Reference proteome</keyword>
<dbReference type="InterPro" id="IPR014017">
    <property type="entry name" value="DNA_helicase_UvrD-like_C"/>
</dbReference>
<evidence type="ECO:0000256" key="5">
    <source>
        <dbReference type="ARBA" id="ARBA00022840"/>
    </source>
</evidence>
<feature type="domain" description="UvrD-like helicase ATP-binding" evidence="12">
    <location>
        <begin position="141"/>
        <end position="420"/>
    </location>
</feature>
<dbReference type="PANTHER" id="PTHR11070">
    <property type="entry name" value="UVRD / RECB / PCRA DNA HELICASE FAMILY MEMBER"/>
    <property type="match status" value="1"/>
</dbReference>
<dbReference type="GO" id="GO:0016787">
    <property type="term" value="F:hydrolase activity"/>
    <property type="evidence" value="ECO:0007669"/>
    <property type="project" value="UniProtKB-UniRule"/>
</dbReference>
<dbReference type="InterPro" id="IPR014016">
    <property type="entry name" value="UvrD-like_ATP-bd"/>
</dbReference>
<dbReference type="Proteomes" id="UP000235114">
    <property type="component" value="Unassembled WGS sequence"/>
</dbReference>
<evidence type="ECO:0000256" key="8">
    <source>
        <dbReference type="ARBA" id="ARBA00034617"/>
    </source>
</evidence>
<gene>
    <name evidence="14" type="ORF">CU635_12885</name>
    <name evidence="15" type="ORF">CVD25_09455</name>
</gene>
<evidence type="ECO:0000256" key="1">
    <source>
        <dbReference type="ARBA" id="ARBA00009922"/>
    </source>
</evidence>
<dbReference type="GO" id="GO:0033202">
    <property type="term" value="C:DNA helicase complex"/>
    <property type="evidence" value="ECO:0007669"/>
    <property type="project" value="TreeGrafter"/>
</dbReference>
<keyword evidence="4 11" id="KW-0347">Helicase</keyword>
<evidence type="ECO:0000256" key="4">
    <source>
        <dbReference type="ARBA" id="ARBA00022806"/>
    </source>
</evidence>
<dbReference type="CDD" id="cd18807">
    <property type="entry name" value="SF1_C_UvrD"/>
    <property type="match status" value="1"/>
</dbReference>
<comment type="catalytic activity">
    <reaction evidence="10">
        <text>ATP + H2O = ADP + phosphate + H(+)</text>
        <dbReference type="Rhea" id="RHEA:13065"/>
        <dbReference type="ChEBI" id="CHEBI:15377"/>
        <dbReference type="ChEBI" id="CHEBI:15378"/>
        <dbReference type="ChEBI" id="CHEBI:30616"/>
        <dbReference type="ChEBI" id="CHEBI:43474"/>
        <dbReference type="ChEBI" id="CHEBI:456216"/>
        <dbReference type="EC" id="5.6.2.4"/>
    </reaction>
</comment>
<keyword evidence="7" id="KW-0413">Isomerase</keyword>
<dbReference type="PANTHER" id="PTHR11070:SF2">
    <property type="entry name" value="ATP-DEPENDENT DNA HELICASE SRS2"/>
    <property type="match status" value="1"/>
</dbReference>
<keyword evidence="6" id="KW-0238">DNA-binding</keyword>
<comment type="similarity">
    <text evidence="1">Belongs to the helicase family. UvrD subfamily.</text>
</comment>
<evidence type="ECO:0000256" key="3">
    <source>
        <dbReference type="ARBA" id="ARBA00022801"/>
    </source>
</evidence>
<evidence type="ECO:0000313" key="14">
    <source>
        <dbReference type="EMBL" id="PLR82060.1"/>
    </source>
</evidence>
<dbReference type="InterPro" id="IPR000212">
    <property type="entry name" value="DNA_helicase_UvrD/REP"/>
</dbReference>
<evidence type="ECO:0000313" key="17">
    <source>
        <dbReference type="Proteomes" id="UP000235114"/>
    </source>
</evidence>
<dbReference type="GO" id="GO:0005524">
    <property type="term" value="F:ATP binding"/>
    <property type="evidence" value="ECO:0007669"/>
    <property type="project" value="UniProtKB-UniRule"/>
</dbReference>
<dbReference type="PROSITE" id="PS51198">
    <property type="entry name" value="UVRD_HELICASE_ATP_BIND"/>
    <property type="match status" value="1"/>
</dbReference>
<evidence type="ECO:0000313" key="16">
    <source>
        <dbReference type="Proteomes" id="UP000234951"/>
    </source>
</evidence>
<reference evidence="14 16" key="1">
    <citation type="submission" date="2017-11" db="EMBL/GenBank/DDBJ databases">
        <title>Comparitive Functional Genomics of Dry Heat Resistant strains isolated from the Viking Spacecraft.</title>
        <authorList>
            <person name="Seuylemezian A."/>
            <person name="Cooper K."/>
            <person name="Vaishampayan P."/>
        </authorList>
    </citation>
    <scope>NUCLEOTIDE SEQUENCE [LARGE SCALE GENOMIC DNA]</scope>
    <source>
        <strain evidence="14 16">M4.6</strain>
    </source>
</reference>
<keyword evidence="5 11" id="KW-0067">ATP-binding</keyword>
<dbReference type="GO" id="GO:0005829">
    <property type="term" value="C:cytosol"/>
    <property type="evidence" value="ECO:0007669"/>
    <property type="project" value="TreeGrafter"/>
</dbReference>